<sequence length="511" mass="55741">MELWGFLYICYFGLLLLVFLSASWLERTVGPFLGRMFPTGVPLKASRKGTREFLSNGSVMDEPRTQMTMENFLRLCKEGAKWCIIDGVIFDLSEYLQSHPGGEKTIGQAIGKDATALFEGKTDVSRHVHSRYAINRLTNLLIGTLQADGDAVGRAEEGEGGFPAAAGASEISKPRSNSIFNTMQTRILKTGEGSMSKGTIKIPKPAKKTKGGTGEDLRPALLMDKLTVTGPSAANPVRKFELFVDQNEPFKLAPGDAIIIELKNAEGKAISRPYTPIPSPHAGRLDIFVKILPDGMLTQLLDNIEPGTTIFIRGPLQYTFSLLDPLDPLGFGCFLNVAMICGGSGISRMFQFIYHHANNSGNDPNTGALQTHMSLIWANRSEDDIFFRADICELEKHCGGSLKVVHVISAPSERWGGETGRIGAPLVGRVFEDFLRRMKESGGESPPYKRNCVILCGSLDFKAAAEAVLRWEVCRKVGGPTGAEPVLIALDRAWAACVPIVAKEPVYQSFI</sequence>
<feature type="region of interest" description="Disordered" evidence="10">
    <location>
        <begin position="194"/>
        <end position="215"/>
    </location>
</feature>
<dbReference type="InterPro" id="IPR008333">
    <property type="entry name" value="Cbr1-like_FAD-bd_dom"/>
</dbReference>
<name>A0A4P9WHD2_9FUNG</name>
<accession>A0A4P9WHD2</accession>
<dbReference type="Gene3D" id="2.40.30.10">
    <property type="entry name" value="Translation factors"/>
    <property type="match status" value="1"/>
</dbReference>
<keyword evidence="11" id="KW-0472">Membrane</keyword>
<feature type="binding site" evidence="9">
    <location>
        <position position="272"/>
    </location>
    <ligand>
        <name>FAD</name>
        <dbReference type="ChEBI" id="CHEBI:57692"/>
    </ligand>
</feature>
<dbReference type="OrthoDB" id="823504at2759"/>
<keyword evidence="11" id="KW-0812">Transmembrane</keyword>
<evidence type="ECO:0000256" key="8">
    <source>
        <dbReference type="ARBA" id="ARBA00023004"/>
    </source>
</evidence>
<keyword evidence="15" id="KW-1185">Reference proteome</keyword>
<keyword evidence="6 9" id="KW-0274">FAD</keyword>
<dbReference type="Pfam" id="PF00173">
    <property type="entry name" value="Cyt-b5"/>
    <property type="match status" value="1"/>
</dbReference>
<dbReference type="SUPFAM" id="SSF52343">
    <property type="entry name" value="Ferredoxin reductase-like, C-terminal NADP-linked domain"/>
    <property type="match status" value="1"/>
</dbReference>
<evidence type="ECO:0000259" key="12">
    <source>
        <dbReference type="PROSITE" id="PS50255"/>
    </source>
</evidence>
<evidence type="ECO:0000256" key="2">
    <source>
        <dbReference type="ARBA" id="ARBA00006105"/>
    </source>
</evidence>
<evidence type="ECO:0000313" key="14">
    <source>
        <dbReference type="EMBL" id="RKO92229.1"/>
    </source>
</evidence>
<organism evidence="14 15">
    <name type="scientific">Blyttiomyces helicus</name>
    <dbReference type="NCBI Taxonomy" id="388810"/>
    <lineage>
        <taxon>Eukaryota</taxon>
        <taxon>Fungi</taxon>
        <taxon>Fungi incertae sedis</taxon>
        <taxon>Chytridiomycota</taxon>
        <taxon>Chytridiomycota incertae sedis</taxon>
        <taxon>Chytridiomycetes</taxon>
        <taxon>Chytridiomycetes incertae sedis</taxon>
        <taxon>Blyttiomyces</taxon>
    </lineage>
</organism>
<dbReference type="PANTHER" id="PTHR19370">
    <property type="entry name" value="NADH-CYTOCHROME B5 REDUCTASE"/>
    <property type="match status" value="1"/>
</dbReference>
<dbReference type="GO" id="GO:0016491">
    <property type="term" value="F:oxidoreductase activity"/>
    <property type="evidence" value="ECO:0007669"/>
    <property type="project" value="UniProtKB-KW"/>
</dbReference>
<dbReference type="GO" id="GO:0020037">
    <property type="term" value="F:heme binding"/>
    <property type="evidence" value="ECO:0007669"/>
    <property type="project" value="InterPro"/>
</dbReference>
<evidence type="ECO:0000256" key="4">
    <source>
        <dbReference type="ARBA" id="ARBA00022630"/>
    </source>
</evidence>
<dbReference type="SUPFAM" id="SSF55856">
    <property type="entry name" value="Cytochrome b5-like heme/steroid binding domain"/>
    <property type="match status" value="1"/>
</dbReference>
<dbReference type="InterPro" id="IPR036400">
    <property type="entry name" value="Cyt_B5-like_heme/steroid_sf"/>
</dbReference>
<keyword evidence="5" id="KW-0479">Metal-binding</keyword>
<dbReference type="AlphaFoldDB" id="A0A4P9WHD2"/>
<dbReference type="InterPro" id="IPR017927">
    <property type="entry name" value="FAD-bd_FR_type"/>
</dbReference>
<evidence type="ECO:0000256" key="1">
    <source>
        <dbReference type="ARBA" id="ARBA00001974"/>
    </source>
</evidence>
<evidence type="ECO:0000256" key="6">
    <source>
        <dbReference type="ARBA" id="ARBA00022827"/>
    </source>
</evidence>
<comment type="cofactor">
    <cofactor evidence="1 9">
        <name>FAD</name>
        <dbReference type="ChEBI" id="CHEBI:57692"/>
    </cofactor>
</comment>
<evidence type="ECO:0000313" key="15">
    <source>
        <dbReference type="Proteomes" id="UP000269721"/>
    </source>
</evidence>
<evidence type="ECO:0000256" key="9">
    <source>
        <dbReference type="PIRSR" id="PIRSR601834-1"/>
    </source>
</evidence>
<dbReference type="PROSITE" id="PS50255">
    <property type="entry name" value="CYTOCHROME_B5_2"/>
    <property type="match status" value="1"/>
</dbReference>
<dbReference type="InterPro" id="IPR017938">
    <property type="entry name" value="Riboflavin_synthase-like_b-brl"/>
</dbReference>
<proteinExistence type="inferred from homology"/>
<feature type="binding site" evidence="9">
    <location>
        <position position="274"/>
    </location>
    <ligand>
        <name>FAD</name>
        <dbReference type="ChEBI" id="CHEBI:57692"/>
    </ligand>
</feature>
<evidence type="ECO:0000256" key="3">
    <source>
        <dbReference type="ARBA" id="ARBA00022617"/>
    </source>
</evidence>
<dbReference type="PROSITE" id="PS00191">
    <property type="entry name" value="CYTOCHROME_B5_1"/>
    <property type="match status" value="1"/>
</dbReference>
<gene>
    <name evidence="14" type="ORF">BDK51DRAFT_34671</name>
</gene>
<reference evidence="15" key="1">
    <citation type="journal article" date="2018" name="Nat. Microbiol.">
        <title>Leveraging single-cell genomics to expand the fungal tree of life.</title>
        <authorList>
            <person name="Ahrendt S.R."/>
            <person name="Quandt C.A."/>
            <person name="Ciobanu D."/>
            <person name="Clum A."/>
            <person name="Salamov A."/>
            <person name="Andreopoulos B."/>
            <person name="Cheng J.F."/>
            <person name="Woyke T."/>
            <person name="Pelin A."/>
            <person name="Henrissat B."/>
            <person name="Reynolds N.K."/>
            <person name="Benny G.L."/>
            <person name="Smith M.E."/>
            <person name="James T.Y."/>
            <person name="Grigoriev I.V."/>
        </authorList>
    </citation>
    <scope>NUCLEOTIDE SEQUENCE [LARGE SCALE GENOMIC DNA]</scope>
</reference>
<feature type="domain" description="Cytochrome b5 heme-binding" evidence="12">
    <location>
        <begin position="64"/>
        <end position="146"/>
    </location>
</feature>
<evidence type="ECO:0000256" key="7">
    <source>
        <dbReference type="ARBA" id="ARBA00023002"/>
    </source>
</evidence>
<evidence type="ECO:0000259" key="13">
    <source>
        <dbReference type="PROSITE" id="PS51384"/>
    </source>
</evidence>
<dbReference type="Pfam" id="PF00970">
    <property type="entry name" value="FAD_binding_6"/>
    <property type="match status" value="1"/>
</dbReference>
<dbReference type="Gene3D" id="3.40.50.80">
    <property type="entry name" value="Nucleotide-binding domain of ferredoxin-NADP reductase (FNR) module"/>
    <property type="match status" value="1"/>
</dbReference>
<keyword evidence="3" id="KW-0349">Heme</keyword>
<dbReference type="PROSITE" id="PS51384">
    <property type="entry name" value="FAD_FR"/>
    <property type="match status" value="1"/>
</dbReference>
<keyword evidence="4 9" id="KW-0285">Flavoprotein</keyword>
<evidence type="ECO:0000256" key="11">
    <source>
        <dbReference type="SAM" id="Phobius"/>
    </source>
</evidence>
<feature type="binding site" evidence="9">
    <location>
        <position position="290"/>
    </location>
    <ligand>
        <name>FAD</name>
        <dbReference type="ChEBI" id="CHEBI:57692"/>
    </ligand>
</feature>
<dbReference type="Gene3D" id="3.10.120.10">
    <property type="entry name" value="Cytochrome b5-like heme/steroid binding domain"/>
    <property type="match status" value="1"/>
</dbReference>
<dbReference type="InterPro" id="IPR001433">
    <property type="entry name" value="OxRdtase_FAD/NAD-bd"/>
</dbReference>
<dbReference type="PRINTS" id="PR00406">
    <property type="entry name" value="CYTB5RDTASE"/>
</dbReference>
<protein>
    <recommendedName>
        <fullName evidence="16">FAD-binding FR-type domain-containing protein</fullName>
    </recommendedName>
</protein>
<dbReference type="Pfam" id="PF00175">
    <property type="entry name" value="NAD_binding_1"/>
    <property type="match status" value="1"/>
</dbReference>
<evidence type="ECO:0008006" key="16">
    <source>
        <dbReference type="Google" id="ProtNLM"/>
    </source>
</evidence>
<feature type="domain" description="FAD-binding FR-type" evidence="13">
    <location>
        <begin position="215"/>
        <end position="322"/>
    </location>
</feature>
<keyword evidence="7" id="KW-0560">Oxidoreductase</keyword>
<evidence type="ECO:0000256" key="5">
    <source>
        <dbReference type="ARBA" id="ARBA00022723"/>
    </source>
</evidence>
<comment type="similarity">
    <text evidence="2">Belongs to the flavoprotein pyridine nucleotide cytochrome reductase family.</text>
</comment>
<dbReference type="EMBL" id="KZ994726">
    <property type="protein sequence ID" value="RKO92229.1"/>
    <property type="molecule type" value="Genomic_DNA"/>
</dbReference>
<dbReference type="SMART" id="SM01117">
    <property type="entry name" value="Cyt-b5"/>
    <property type="match status" value="1"/>
</dbReference>
<keyword evidence="11" id="KW-1133">Transmembrane helix</keyword>
<feature type="binding site" evidence="9">
    <location>
        <position position="273"/>
    </location>
    <ligand>
        <name>FAD</name>
        <dbReference type="ChEBI" id="CHEBI:57692"/>
    </ligand>
</feature>
<dbReference type="Proteomes" id="UP000269721">
    <property type="component" value="Unassembled WGS sequence"/>
</dbReference>
<dbReference type="InterPro" id="IPR018506">
    <property type="entry name" value="Cyt_B5_heme-BS"/>
</dbReference>
<evidence type="ECO:0000256" key="10">
    <source>
        <dbReference type="SAM" id="MobiDB-lite"/>
    </source>
</evidence>
<dbReference type="GO" id="GO:0046872">
    <property type="term" value="F:metal ion binding"/>
    <property type="evidence" value="ECO:0007669"/>
    <property type="project" value="UniProtKB-KW"/>
</dbReference>
<dbReference type="InterPro" id="IPR039261">
    <property type="entry name" value="FNR_nucleotide-bd"/>
</dbReference>
<feature type="transmembrane region" description="Helical" evidence="11">
    <location>
        <begin position="6"/>
        <end position="25"/>
    </location>
</feature>
<dbReference type="InterPro" id="IPR001834">
    <property type="entry name" value="CBR-like"/>
</dbReference>
<dbReference type="InterPro" id="IPR001199">
    <property type="entry name" value="Cyt_B5-like_heme/steroid-bd"/>
</dbReference>
<dbReference type="SUPFAM" id="SSF63380">
    <property type="entry name" value="Riboflavin synthase domain-like"/>
    <property type="match status" value="1"/>
</dbReference>
<dbReference type="CDD" id="cd06183">
    <property type="entry name" value="cyt_b5_reduct_like"/>
    <property type="match status" value="1"/>
</dbReference>
<keyword evidence="8" id="KW-0408">Iron</keyword>